<dbReference type="GO" id="GO:0005524">
    <property type="term" value="F:ATP binding"/>
    <property type="evidence" value="ECO:0007669"/>
    <property type="project" value="UniProtKB-UniRule"/>
</dbReference>
<evidence type="ECO:0000256" key="5">
    <source>
        <dbReference type="ARBA" id="ARBA00022727"/>
    </source>
</evidence>
<evidence type="ECO:0000256" key="3">
    <source>
        <dbReference type="ARBA" id="ARBA00017144"/>
    </source>
</evidence>
<dbReference type="Gene3D" id="3.40.50.300">
    <property type="entry name" value="P-loop containing nucleotide triphosphate hydrolases"/>
    <property type="match status" value="1"/>
</dbReference>
<accession>A0A2X3AWA6</accession>
<dbReference type="RefSeq" id="WP_013188999.1">
    <property type="nucleotide sequence ID" value="NZ_CAMYEK010000014.1"/>
</dbReference>
<name>A0A2X3AWA6_9ACTO</name>
<protein>
    <recommendedName>
        <fullName evidence="3 11">Thymidylate kinase</fullName>
        <ecNumber evidence="2 11">2.7.4.9</ecNumber>
    </recommendedName>
    <alternativeName>
        <fullName evidence="11">dTMP kinase</fullName>
    </alternativeName>
</protein>
<dbReference type="Proteomes" id="UP000250245">
    <property type="component" value="Unassembled WGS sequence"/>
</dbReference>
<dbReference type="GO" id="GO:0005829">
    <property type="term" value="C:cytosol"/>
    <property type="evidence" value="ECO:0007669"/>
    <property type="project" value="TreeGrafter"/>
</dbReference>
<dbReference type="InterPro" id="IPR027417">
    <property type="entry name" value="P-loop_NTPase"/>
</dbReference>
<dbReference type="GO" id="GO:0004798">
    <property type="term" value="F:dTMP kinase activity"/>
    <property type="evidence" value="ECO:0007669"/>
    <property type="project" value="UniProtKB-UniRule"/>
</dbReference>
<keyword evidence="8 11" id="KW-0067">ATP-binding</keyword>
<gene>
    <name evidence="14" type="primary">tmk_1</name>
    <name evidence="11 13" type="synonym">tmk</name>
    <name evidence="13" type="ORF">HHJ67_05895</name>
    <name evidence="14" type="ORF">NCTC11820_01740</name>
</gene>
<evidence type="ECO:0000256" key="6">
    <source>
        <dbReference type="ARBA" id="ARBA00022741"/>
    </source>
</evidence>
<dbReference type="InterPro" id="IPR018094">
    <property type="entry name" value="Thymidylate_kinase"/>
</dbReference>
<dbReference type="HAMAP" id="MF_00165">
    <property type="entry name" value="Thymidylate_kinase"/>
    <property type="match status" value="1"/>
</dbReference>
<dbReference type="FunFam" id="3.40.50.300:FF:000225">
    <property type="entry name" value="Thymidylate kinase"/>
    <property type="match status" value="1"/>
</dbReference>
<dbReference type="Pfam" id="PF02223">
    <property type="entry name" value="Thymidylate_kin"/>
    <property type="match status" value="1"/>
</dbReference>
<evidence type="ECO:0000313" key="16">
    <source>
        <dbReference type="Proteomes" id="UP000553981"/>
    </source>
</evidence>
<evidence type="ECO:0000256" key="2">
    <source>
        <dbReference type="ARBA" id="ARBA00012980"/>
    </source>
</evidence>
<comment type="similarity">
    <text evidence="1 11">Belongs to the thymidylate kinase family.</text>
</comment>
<dbReference type="PROSITE" id="PS01331">
    <property type="entry name" value="THYMIDYLATE_KINASE"/>
    <property type="match status" value="1"/>
</dbReference>
<dbReference type="PANTHER" id="PTHR10344:SF4">
    <property type="entry name" value="UMP-CMP KINASE 2, MITOCHONDRIAL"/>
    <property type="match status" value="1"/>
</dbReference>
<organism evidence="14 15">
    <name type="scientific">Mobiluncus curtisii</name>
    <dbReference type="NCBI Taxonomy" id="2051"/>
    <lineage>
        <taxon>Bacteria</taxon>
        <taxon>Bacillati</taxon>
        <taxon>Actinomycetota</taxon>
        <taxon>Actinomycetes</taxon>
        <taxon>Actinomycetales</taxon>
        <taxon>Actinomycetaceae</taxon>
        <taxon>Mobiluncus</taxon>
    </lineage>
</organism>
<dbReference type="PANTHER" id="PTHR10344">
    <property type="entry name" value="THYMIDYLATE KINASE"/>
    <property type="match status" value="1"/>
</dbReference>
<feature type="binding site" evidence="11">
    <location>
        <begin position="38"/>
        <end position="45"/>
    </location>
    <ligand>
        <name>ATP</name>
        <dbReference type="ChEBI" id="CHEBI:30616"/>
    </ligand>
</feature>
<evidence type="ECO:0000256" key="1">
    <source>
        <dbReference type="ARBA" id="ARBA00009776"/>
    </source>
</evidence>
<dbReference type="InterPro" id="IPR039430">
    <property type="entry name" value="Thymidylate_kin-like_dom"/>
</dbReference>
<keyword evidence="5 11" id="KW-0545">Nucleotide biosynthesis</keyword>
<dbReference type="EMBL" id="JABCUI010000002">
    <property type="protein sequence ID" value="NMW87284.1"/>
    <property type="molecule type" value="Genomic_DNA"/>
</dbReference>
<dbReference type="AlphaFoldDB" id="A0A2X3AWA6"/>
<comment type="catalytic activity">
    <reaction evidence="9 11">
        <text>dTMP + ATP = dTDP + ADP</text>
        <dbReference type="Rhea" id="RHEA:13517"/>
        <dbReference type="ChEBI" id="CHEBI:30616"/>
        <dbReference type="ChEBI" id="CHEBI:58369"/>
        <dbReference type="ChEBI" id="CHEBI:63528"/>
        <dbReference type="ChEBI" id="CHEBI:456216"/>
        <dbReference type="EC" id="2.7.4.9"/>
    </reaction>
</comment>
<evidence type="ECO:0000256" key="7">
    <source>
        <dbReference type="ARBA" id="ARBA00022777"/>
    </source>
</evidence>
<keyword evidence="4 11" id="KW-0808">Transferase</keyword>
<evidence type="ECO:0000313" key="15">
    <source>
        <dbReference type="Proteomes" id="UP000250245"/>
    </source>
</evidence>
<comment type="function">
    <text evidence="10 11">Phosphorylation of dTMP to form dTDP in both de novo and salvage pathways of dTTP synthesis.</text>
</comment>
<evidence type="ECO:0000313" key="14">
    <source>
        <dbReference type="EMBL" id="SQB65670.1"/>
    </source>
</evidence>
<dbReference type="CDD" id="cd01672">
    <property type="entry name" value="TMPK"/>
    <property type="match status" value="1"/>
</dbReference>
<dbReference type="SUPFAM" id="SSF52540">
    <property type="entry name" value="P-loop containing nucleoside triphosphate hydrolases"/>
    <property type="match status" value="1"/>
</dbReference>
<evidence type="ECO:0000256" key="9">
    <source>
        <dbReference type="ARBA" id="ARBA00048743"/>
    </source>
</evidence>
<dbReference type="GO" id="GO:0006227">
    <property type="term" value="P:dUDP biosynthetic process"/>
    <property type="evidence" value="ECO:0007669"/>
    <property type="project" value="TreeGrafter"/>
</dbReference>
<evidence type="ECO:0000313" key="13">
    <source>
        <dbReference type="EMBL" id="NMW87284.1"/>
    </source>
</evidence>
<reference evidence="13 16" key="2">
    <citation type="submission" date="2020-04" db="EMBL/GenBank/DDBJ databases">
        <title>Antimicrobial susceptibility and clonality of vaginal-derived multi-drug resistant Mobiluncus isolates in China.</title>
        <authorList>
            <person name="Zhang X."/>
        </authorList>
    </citation>
    <scope>NUCLEOTIDE SEQUENCE [LARGE SCALE GENOMIC DNA]</scope>
    <source>
        <strain evidence="13 16">19</strain>
    </source>
</reference>
<evidence type="ECO:0000256" key="11">
    <source>
        <dbReference type="HAMAP-Rule" id="MF_00165"/>
    </source>
</evidence>
<dbReference type="Proteomes" id="UP000553981">
    <property type="component" value="Unassembled WGS sequence"/>
</dbReference>
<sequence>MSFTEALGMGEFRPQTNVDFGRVAEIRPAQGLFVAFEGCDGVGKTTQIARAASWVREQGWDVVETREPGGTDLGVALRQLLLDAGDVSPRAEALLFAADRAQHVHKLIIPAINDGKVVITDRYLASSIAYQGHGRELGAREIRDLSLWATGGLVPNLTVLLDLDPEVAAERQAADASLGGPDRMERAGIEFQKRVREDFLRMSEGQDTWLVVDASLPVAEIATQVRLRLAQLLPVIKSW</sequence>
<dbReference type="EC" id="2.7.4.9" evidence="2 11"/>
<evidence type="ECO:0000259" key="12">
    <source>
        <dbReference type="Pfam" id="PF02223"/>
    </source>
</evidence>
<reference evidence="14 15" key="1">
    <citation type="submission" date="2018-06" db="EMBL/GenBank/DDBJ databases">
        <authorList>
            <consortium name="Pathogen Informatics"/>
            <person name="Doyle S."/>
        </authorList>
    </citation>
    <scope>NUCLEOTIDE SEQUENCE [LARGE SCALE GENOMIC DNA]</scope>
    <source>
        <strain evidence="14 15">NCTC11820</strain>
    </source>
</reference>
<feature type="domain" description="Thymidylate kinase-like" evidence="12">
    <location>
        <begin position="36"/>
        <end position="224"/>
    </location>
</feature>
<evidence type="ECO:0000256" key="8">
    <source>
        <dbReference type="ARBA" id="ARBA00022840"/>
    </source>
</evidence>
<dbReference type="NCBIfam" id="TIGR00041">
    <property type="entry name" value="DTMP_kinase"/>
    <property type="match status" value="1"/>
</dbReference>
<dbReference type="EMBL" id="UASJ01000001">
    <property type="protein sequence ID" value="SQB65670.1"/>
    <property type="molecule type" value="Genomic_DNA"/>
</dbReference>
<dbReference type="GO" id="GO:0006235">
    <property type="term" value="P:dTTP biosynthetic process"/>
    <property type="evidence" value="ECO:0007669"/>
    <property type="project" value="UniProtKB-UniRule"/>
</dbReference>
<dbReference type="InterPro" id="IPR018095">
    <property type="entry name" value="Thymidylate_kin_CS"/>
</dbReference>
<dbReference type="OMA" id="FLYTADH"/>
<keyword evidence="6 11" id="KW-0547">Nucleotide-binding</keyword>
<dbReference type="GO" id="GO:0006233">
    <property type="term" value="P:dTDP biosynthetic process"/>
    <property type="evidence" value="ECO:0007669"/>
    <property type="project" value="InterPro"/>
</dbReference>
<proteinExistence type="inferred from homology"/>
<keyword evidence="7 11" id="KW-0418">Kinase</keyword>
<dbReference type="GeneID" id="55564990"/>
<evidence type="ECO:0000256" key="4">
    <source>
        <dbReference type="ARBA" id="ARBA00022679"/>
    </source>
</evidence>
<evidence type="ECO:0000256" key="10">
    <source>
        <dbReference type="ARBA" id="ARBA00057735"/>
    </source>
</evidence>